<dbReference type="RefSeq" id="WP_144706256.1">
    <property type="nucleotide sequence ID" value="NZ_VNJJ01000017.1"/>
</dbReference>
<dbReference type="EMBL" id="VNJJ01000017">
    <property type="protein sequence ID" value="TVX96229.1"/>
    <property type="molecule type" value="Genomic_DNA"/>
</dbReference>
<reference evidence="1 2" key="1">
    <citation type="submission" date="2019-07" db="EMBL/GenBank/DDBJ databases">
        <authorList>
            <person name="Kim J."/>
        </authorList>
    </citation>
    <scope>NUCLEOTIDE SEQUENCE [LARGE SCALE GENOMIC DNA]</scope>
    <source>
        <strain evidence="1 2">G13</strain>
    </source>
</reference>
<evidence type="ECO:0000313" key="1">
    <source>
        <dbReference type="EMBL" id="TVX96229.1"/>
    </source>
</evidence>
<dbReference type="AlphaFoldDB" id="A0A559J8L3"/>
<dbReference type="OrthoDB" id="9089108at2"/>
<keyword evidence="2" id="KW-1185">Reference proteome</keyword>
<sequence length="325" mass="37199">MADSKKWKSKLLSSSLPLEYEVAKILVSKGFSVSADYTYSRNDTGLHKDFSVDISAIAFPPFSNEHKISSQVELLVECKYRDENVKWLFLPDPNKPDYSHFTIGNTIRIIDQFSSSFINSTKPAQKFDDLFEYAYKATEMRLGESPSVYDSEIKHGLMQLQYALPALFNDRISFGNHVDDIEPIFICPILVTSADLILLNSKNSVSTIYSADTINDLGKSVPYILLYHDYGPDFRNHCQNVFADFADLEDLPIIVELEEMRKKSNDKFYDFEYPSNFGKSLSLATRYLLNKYFTQIIICNINAFPALIDNLKKAISDMNRSIRKI</sequence>
<comment type="caution">
    <text evidence="1">The sequence shown here is derived from an EMBL/GenBank/DDBJ whole genome shotgun (WGS) entry which is preliminary data.</text>
</comment>
<name>A0A559J8L3_9BACL</name>
<proteinExistence type="predicted"/>
<organism evidence="1 2">
    <name type="scientific">Cohnella terricola</name>
    <dbReference type="NCBI Taxonomy" id="1289167"/>
    <lineage>
        <taxon>Bacteria</taxon>
        <taxon>Bacillati</taxon>
        <taxon>Bacillota</taxon>
        <taxon>Bacilli</taxon>
        <taxon>Bacillales</taxon>
        <taxon>Paenibacillaceae</taxon>
        <taxon>Cohnella</taxon>
    </lineage>
</organism>
<evidence type="ECO:0000313" key="2">
    <source>
        <dbReference type="Proteomes" id="UP000316330"/>
    </source>
</evidence>
<gene>
    <name evidence="1" type="ORF">FPZ45_21185</name>
</gene>
<protein>
    <submittedName>
        <fullName evidence="1">Uncharacterized protein</fullName>
    </submittedName>
</protein>
<accession>A0A559J8L3</accession>
<dbReference type="Proteomes" id="UP000316330">
    <property type="component" value="Unassembled WGS sequence"/>
</dbReference>